<feature type="compositionally biased region" description="Basic and acidic residues" evidence="1">
    <location>
        <begin position="1"/>
        <end position="10"/>
    </location>
</feature>
<evidence type="ECO:0000313" key="3">
    <source>
        <dbReference type="Proteomes" id="UP000593578"/>
    </source>
</evidence>
<name>A0A7J8NNI3_GOSRA</name>
<organism evidence="2 3">
    <name type="scientific">Gossypium raimondii</name>
    <name type="common">Peruvian cotton</name>
    <name type="synonym">Gossypium klotzschianum subsp. raimondii</name>
    <dbReference type="NCBI Taxonomy" id="29730"/>
    <lineage>
        <taxon>Eukaryota</taxon>
        <taxon>Viridiplantae</taxon>
        <taxon>Streptophyta</taxon>
        <taxon>Embryophyta</taxon>
        <taxon>Tracheophyta</taxon>
        <taxon>Spermatophyta</taxon>
        <taxon>Magnoliopsida</taxon>
        <taxon>eudicotyledons</taxon>
        <taxon>Gunneridae</taxon>
        <taxon>Pentapetalae</taxon>
        <taxon>rosids</taxon>
        <taxon>malvids</taxon>
        <taxon>Malvales</taxon>
        <taxon>Malvaceae</taxon>
        <taxon>Malvoideae</taxon>
        <taxon>Gossypium</taxon>
    </lineage>
</organism>
<evidence type="ECO:0000313" key="2">
    <source>
        <dbReference type="EMBL" id="MBA0578551.1"/>
    </source>
</evidence>
<feature type="region of interest" description="Disordered" evidence="1">
    <location>
        <begin position="1"/>
        <end position="25"/>
    </location>
</feature>
<sequence>MATIEREHSHPVGNRKRIPTSGDRR</sequence>
<dbReference type="Proteomes" id="UP000593578">
    <property type="component" value="Unassembled WGS sequence"/>
</dbReference>
<dbReference type="EMBL" id="JABEZZ010000001">
    <property type="protein sequence ID" value="MBA0578551.1"/>
    <property type="molecule type" value="Genomic_DNA"/>
</dbReference>
<dbReference type="AlphaFoldDB" id="A0A7J8NNI3"/>
<reference evidence="2 3" key="1">
    <citation type="journal article" date="2019" name="Genome Biol. Evol.">
        <title>Insights into the evolution of the New World diploid cottons (Gossypium, subgenus Houzingenia) based on genome sequencing.</title>
        <authorList>
            <person name="Grover C.E."/>
            <person name="Arick M.A. 2nd"/>
            <person name="Thrash A."/>
            <person name="Conover J.L."/>
            <person name="Sanders W.S."/>
            <person name="Peterson D.G."/>
            <person name="Frelichowski J.E."/>
            <person name="Scheffler J.A."/>
            <person name="Scheffler B.E."/>
            <person name="Wendel J.F."/>
        </authorList>
    </citation>
    <scope>NUCLEOTIDE SEQUENCE [LARGE SCALE GENOMIC DNA]</scope>
    <source>
        <strain evidence="2">8</strain>
        <tissue evidence="2">Leaf</tissue>
    </source>
</reference>
<comment type="caution">
    <text evidence="2">The sequence shown here is derived from an EMBL/GenBank/DDBJ whole genome shotgun (WGS) entry which is preliminary data.</text>
</comment>
<protein>
    <submittedName>
        <fullName evidence="2">Uncharacterized protein</fullName>
    </submittedName>
</protein>
<proteinExistence type="predicted"/>
<evidence type="ECO:0000256" key="1">
    <source>
        <dbReference type="SAM" id="MobiDB-lite"/>
    </source>
</evidence>
<gene>
    <name evidence="2" type="ORF">Gorai_020830</name>
</gene>
<accession>A0A7J8NNI3</accession>